<protein>
    <submittedName>
        <fullName evidence="1">Glycosyltransferase</fullName>
        <ecNumber evidence="1">2.4.-.-</ecNumber>
    </submittedName>
</protein>
<dbReference type="EMBL" id="CP017708">
    <property type="protein sequence ID" value="AOY79873.1"/>
    <property type="molecule type" value="Genomic_DNA"/>
</dbReference>
<sequence>MKITLVCHDIPYPPIHGARLDMWRRIKAFSNLGIDLQVICWCSHTPKPEEVLEIRKYAKQVFLIKFPRTLGSFIRRIIDLLKYPLEVTSRIVRGKELKLLLSDVAAFHPDVIFLDGIHGGEVANQLSQHLNRLLVIRSHNIEHLYYKRKLASAKGLNKLKRYLSLSNLAKYEINLLKKSTLFYDISLDDLNFWRSQGLTNGRYLPPLIEFPEENREAISRDKLSTNPVYDIVFLGNLFSDNNVAGIIWFITQVMPIIRLALPTFTVLIAGSNPVQHVRQLCEETAEVDLKINPVSSTEVYKSGRVLINPVSAGSGVSIKSLEMLVSGRPIVSTPQGIAGLPEEVHHYFEIAVDKSSFAEAIIRFLSDPFRENVNPGVLEDLFGYKAIEGVISELDSLVSLSKSNQLAQAKS</sequence>
<reference evidence="2" key="1">
    <citation type="submission" date="2016-10" db="EMBL/GenBank/DDBJ databases">
        <title>Comparative genomics uncovers the prolific and rare metabolic potential of the cyanobacterial genus Moorea.</title>
        <authorList>
            <person name="Leao T."/>
            <person name="Castelao G."/>
            <person name="Korobeynikov A."/>
            <person name="Monroe E.A."/>
            <person name="Podell S."/>
            <person name="Glukhov E."/>
            <person name="Allen E."/>
            <person name="Gerwick W.H."/>
            <person name="Gerwick L."/>
        </authorList>
    </citation>
    <scope>NUCLEOTIDE SEQUENCE [LARGE SCALE GENOMIC DNA]</scope>
    <source>
        <strain evidence="2">JHB</strain>
    </source>
</reference>
<accession>A0A1D9FX31</accession>
<gene>
    <name evidence="1" type="ORF">BJP36_07950</name>
</gene>
<name>A0A1D9FX31_MOOP1</name>
<dbReference type="SUPFAM" id="SSF53756">
    <property type="entry name" value="UDP-Glycosyltransferase/glycogen phosphorylase"/>
    <property type="match status" value="1"/>
</dbReference>
<dbReference type="Gene3D" id="3.40.50.2000">
    <property type="entry name" value="Glycogen Phosphorylase B"/>
    <property type="match status" value="1"/>
</dbReference>
<keyword evidence="1" id="KW-0808">Transferase</keyword>
<keyword evidence="1" id="KW-0328">Glycosyltransferase</keyword>
<evidence type="ECO:0000313" key="1">
    <source>
        <dbReference type="EMBL" id="AOY79873.1"/>
    </source>
</evidence>
<evidence type="ECO:0000313" key="2">
    <source>
        <dbReference type="Proteomes" id="UP000176944"/>
    </source>
</evidence>
<dbReference type="EC" id="2.4.-.-" evidence="1"/>
<dbReference type="Proteomes" id="UP000176944">
    <property type="component" value="Chromosome"/>
</dbReference>
<dbReference type="AlphaFoldDB" id="A0A1D9FX31"/>
<dbReference type="Pfam" id="PF13692">
    <property type="entry name" value="Glyco_trans_1_4"/>
    <property type="match status" value="1"/>
</dbReference>
<proteinExistence type="predicted"/>
<organism evidence="1 2">
    <name type="scientific">Moorena producens (strain JHB)</name>
    <dbReference type="NCBI Taxonomy" id="1454205"/>
    <lineage>
        <taxon>Bacteria</taxon>
        <taxon>Bacillati</taxon>
        <taxon>Cyanobacteriota</taxon>
        <taxon>Cyanophyceae</taxon>
        <taxon>Coleofasciculales</taxon>
        <taxon>Coleofasciculaceae</taxon>
        <taxon>Moorena</taxon>
    </lineage>
</organism>
<dbReference type="GO" id="GO:0016757">
    <property type="term" value="F:glycosyltransferase activity"/>
    <property type="evidence" value="ECO:0007669"/>
    <property type="project" value="UniProtKB-KW"/>
</dbReference>